<feature type="chain" id="PRO_5046933543" evidence="1">
    <location>
        <begin position="22"/>
        <end position="465"/>
    </location>
</feature>
<evidence type="ECO:0000256" key="1">
    <source>
        <dbReference type="SAM" id="SignalP"/>
    </source>
</evidence>
<organism evidence="2 3">
    <name type="scientific">Cladobotryum mycophilum</name>
    <dbReference type="NCBI Taxonomy" id="491253"/>
    <lineage>
        <taxon>Eukaryota</taxon>
        <taxon>Fungi</taxon>
        <taxon>Dikarya</taxon>
        <taxon>Ascomycota</taxon>
        <taxon>Pezizomycotina</taxon>
        <taxon>Sordariomycetes</taxon>
        <taxon>Hypocreomycetidae</taxon>
        <taxon>Hypocreales</taxon>
        <taxon>Hypocreaceae</taxon>
        <taxon>Cladobotryum</taxon>
    </lineage>
</organism>
<accession>A0ABR0SNN2</accession>
<feature type="signal peptide" evidence="1">
    <location>
        <begin position="1"/>
        <end position="21"/>
    </location>
</feature>
<reference evidence="2 3" key="1">
    <citation type="submission" date="2024-01" db="EMBL/GenBank/DDBJ databases">
        <title>Complete genome of Cladobotryum mycophilum ATHUM6906.</title>
        <authorList>
            <person name="Christinaki A.C."/>
            <person name="Myridakis A.I."/>
            <person name="Kouvelis V.N."/>
        </authorList>
    </citation>
    <scope>NUCLEOTIDE SEQUENCE [LARGE SCALE GENOMIC DNA]</scope>
    <source>
        <strain evidence="2 3">ATHUM6906</strain>
    </source>
</reference>
<proteinExistence type="predicted"/>
<evidence type="ECO:0000313" key="2">
    <source>
        <dbReference type="EMBL" id="KAK5993791.1"/>
    </source>
</evidence>
<dbReference type="Gene3D" id="3.80.10.10">
    <property type="entry name" value="Ribonuclease Inhibitor"/>
    <property type="match status" value="1"/>
</dbReference>
<evidence type="ECO:0000313" key="3">
    <source>
        <dbReference type="Proteomes" id="UP001338125"/>
    </source>
</evidence>
<sequence>MWFTLREALVYLLASTSLVERFPSIKSLGILQTTPQSTAHAVQQHVPQHIPQFILDSWDSWINNNRDVLDKMDAKEALCNVDSPLRSFLPDIPHDLFHYIEISNDYQWRNRLGWDNALARLSEIRDCPAALNSCHTITIEIYHVLQSMTNLSTVEWIRPCHQNPAVATFMEAFAEQEMTLPKVTTMKVAPGTQSLVQHAPNLEIIGEAEEYVWISRPEPPGKPNYHLELINGAAKAKNLKEFTLGFAWDEEHLEALVTAMPQLETLHLEGSIKLADPVQYGRFNAGGGLKTLAAILAKLPKLTELHLPCASGLSIGFDIGIGSWHYYDGLDAAKRQRELERESMWGTTTAGKIIADGLPNLQRLSIGSIDVDPRSADEDGRLAWPWRGRVKEYLLETTDWYIKHLERTEGFEWKEDSDEPVLWSSEMDEIMLDEDWVPWALGYEAMDENRQSRQHGDDYREYWAL</sequence>
<comment type="caution">
    <text evidence="2">The sequence shown here is derived from an EMBL/GenBank/DDBJ whole genome shotgun (WGS) entry which is preliminary data.</text>
</comment>
<dbReference type="EMBL" id="JAVFKD010000012">
    <property type="protein sequence ID" value="KAK5993791.1"/>
    <property type="molecule type" value="Genomic_DNA"/>
</dbReference>
<dbReference type="Proteomes" id="UP001338125">
    <property type="component" value="Unassembled WGS sequence"/>
</dbReference>
<dbReference type="InterPro" id="IPR032675">
    <property type="entry name" value="LRR_dom_sf"/>
</dbReference>
<protein>
    <submittedName>
        <fullName evidence="2">Uncharacterized protein</fullName>
    </submittedName>
</protein>
<name>A0ABR0SNN2_9HYPO</name>
<gene>
    <name evidence="2" type="ORF">PT974_07228</name>
</gene>
<keyword evidence="3" id="KW-1185">Reference proteome</keyword>
<keyword evidence="1" id="KW-0732">Signal</keyword>